<sequence>MHLFTYNPLRAPVDRQHLLDLCAQLFLCRVSSLHLAGAPRFREAESCFSHCASCRPPSFSLPANPCLASKHIRTLTYIHTISTLQTRRELFLLILFRNRAVASEHHCLRPVSLSELVLIWPMPSIQLPEFHQFTSIQVKKQGGSIIACEMRGRGGMGAQQTTTPTAECPQSKSQ</sequence>
<feature type="region of interest" description="Disordered" evidence="1">
    <location>
        <begin position="155"/>
        <end position="174"/>
    </location>
</feature>
<protein>
    <submittedName>
        <fullName evidence="2">Uncharacterized protein</fullName>
    </submittedName>
</protein>
<evidence type="ECO:0000313" key="3">
    <source>
        <dbReference type="Proteomes" id="UP000070501"/>
    </source>
</evidence>
<proteinExistence type="predicted"/>
<accession>A0A136JCG2</accession>
<dbReference type="InParanoid" id="A0A136JCG2"/>
<dbReference type="Proteomes" id="UP000070501">
    <property type="component" value="Unassembled WGS sequence"/>
</dbReference>
<dbReference type="EMBL" id="KQ964247">
    <property type="protein sequence ID" value="KXJ94816.1"/>
    <property type="molecule type" value="Genomic_DNA"/>
</dbReference>
<evidence type="ECO:0000313" key="2">
    <source>
        <dbReference type="EMBL" id="KXJ94816.1"/>
    </source>
</evidence>
<name>A0A136JCG2_9PEZI</name>
<keyword evidence="3" id="KW-1185">Reference proteome</keyword>
<organism evidence="2 3">
    <name type="scientific">Microdochium bolleyi</name>
    <dbReference type="NCBI Taxonomy" id="196109"/>
    <lineage>
        <taxon>Eukaryota</taxon>
        <taxon>Fungi</taxon>
        <taxon>Dikarya</taxon>
        <taxon>Ascomycota</taxon>
        <taxon>Pezizomycotina</taxon>
        <taxon>Sordariomycetes</taxon>
        <taxon>Xylariomycetidae</taxon>
        <taxon>Xylariales</taxon>
        <taxon>Microdochiaceae</taxon>
        <taxon>Microdochium</taxon>
    </lineage>
</organism>
<feature type="compositionally biased region" description="Polar residues" evidence="1">
    <location>
        <begin position="158"/>
        <end position="174"/>
    </location>
</feature>
<reference evidence="3" key="1">
    <citation type="submission" date="2016-02" db="EMBL/GenBank/DDBJ databases">
        <title>Draft genome sequence of Microdochium bolleyi, a fungal endophyte of beachgrass.</title>
        <authorList>
            <consortium name="DOE Joint Genome Institute"/>
            <person name="David A.S."/>
            <person name="May G."/>
            <person name="Haridas S."/>
            <person name="Lim J."/>
            <person name="Wang M."/>
            <person name="Labutti K."/>
            <person name="Lipzen A."/>
            <person name="Barry K."/>
            <person name="Grigoriev I.V."/>
        </authorList>
    </citation>
    <scope>NUCLEOTIDE SEQUENCE [LARGE SCALE GENOMIC DNA]</scope>
    <source>
        <strain evidence="3">J235TASD1</strain>
    </source>
</reference>
<gene>
    <name evidence="2" type="ORF">Micbo1qcDRAFT_46678</name>
</gene>
<dbReference type="AlphaFoldDB" id="A0A136JCG2"/>
<evidence type="ECO:0000256" key="1">
    <source>
        <dbReference type="SAM" id="MobiDB-lite"/>
    </source>
</evidence>